<keyword evidence="2" id="KW-0210">Decarboxylase</keyword>
<evidence type="ECO:0000256" key="2">
    <source>
        <dbReference type="ARBA" id="ARBA00022793"/>
    </source>
</evidence>
<dbReference type="Pfam" id="PF00278">
    <property type="entry name" value="Orn_DAP_Arg_deC"/>
    <property type="match status" value="1"/>
</dbReference>
<evidence type="ECO:0000256" key="3">
    <source>
        <dbReference type="ARBA" id="ARBA00022898"/>
    </source>
</evidence>
<dbReference type="SUPFAM" id="SSF51419">
    <property type="entry name" value="PLP-binding barrel"/>
    <property type="match status" value="1"/>
</dbReference>
<dbReference type="GO" id="GO:0008295">
    <property type="term" value="P:spermidine biosynthetic process"/>
    <property type="evidence" value="ECO:0007669"/>
    <property type="project" value="UniProtKB-KW"/>
</dbReference>
<dbReference type="InterPro" id="IPR009006">
    <property type="entry name" value="Ala_racemase/Decarboxylase_C"/>
</dbReference>
<keyword evidence="5" id="KW-0456">Lyase</keyword>
<dbReference type="InterPro" id="IPR022643">
    <property type="entry name" value="De-COase2_C"/>
</dbReference>
<proteinExistence type="predicted"/>
<dbReference type="GO" id="GO:0009089">
    <property type="term" value="P:lysine biosynthetic process via diaminopimelate"/>
    <property type="evidence" value="ECO:0007669"/>
    <property type="project" value="TreeGrafter"/>
</dbReference>
<evidence type="ECO:0000259" key="7">
    <source>
        <dbReference type="Pfam" id="PF00278"/>
    </source>
</evidence>
<dbReference type="Gene3D" id="2.40.37.10">
    <property type="entry name" value="Lyase, Ornithine Decarboxylase, Chain A, domain 1"/>
    <property type="match status" value="1"/>
</dbReference>
<feature type="binding site" evidence="6">
    <location>
        <position position="272"/>
    </location>
    <ligand>
        <name>substrate</name>
    </ligand>
</feature>
<dbReference type="GO" id="GO:0008836">
    <property type="term" value="F:diaminopimelate decarboxylase activity"/>
    <property type="evidence" value="ECO:0007669"/>
    <property type="project" value="TreeGrafter"/>
</dbReference>
<dbReference type="RefSeq" id="WP_308457234.1">
    <property type="nucleotide sequence ID" value="NZ_JAJEQM010000034.1"/>
</dbReference>
<accession>A0AAE3E261</accession>
<dbReference type="GO" id="GO:0045312">
    <property type="term" value="P:nor-spermidine biosynthetic process"/>
    <property type="evidence" value="ECO:0007669"/>
    <property type="project" value="InterPro"/>
</dbReference>
<dbReference type="InterPro" id="IPR029066">
    <property type="entry name" value="PLP-binding_barrel"/>
</dbReference>
<dbReference type="PANTHER" id="PTHR43727">
    <property type="entry name" value="DIAMINOPIMELATE DECARBOXYLASE"/>
    <property type="match status" value="1"/>
</dbReference>
<evidence type="ECO:0000313" key="8">
    <source>
        <dbReference type="EMBL" id="MCC2211875.1"/>
    </source>
</evidence>
<evidence type="ECO:0000256" key="1">
    <source>
        <dbReference type="ARBA" id="ARBA00001933"/>
    </source>
</evidence>
<keyword evidence="9" id="KW-1185">Reference proteome</keyword>
<sequence length="371" mass="42420">MDYLETPCHIIDLDKIKNNISILSLLKKKTNIKILFALKGFSNDKIVPMFIDFFDGVSASSLWEAQLAHDLLKKPVHTYSPAYKRNDINQIIDYSDYLIFNSLNQFSLFSQDCILGHVKQGIRINPEYSEVEKYAINPCHPFSRFGIKADDLNDSILKKISGIHFHTMCEQFSDTLRRTIDVIDSNFNQYLHKIDWINLGGGQLFTDSSYSLDEAVNCINSLHKKYEFDIFVEPCETVVLNTGYFVASVIDIIHNGIDIAILDASAICHLPDIIHSPYRCNIVNAYLPNEKNFTYRLAGSTCYAGDIFGDYSFNQPLDIGSKIIFMDTAPYTMVKSNQFNGIKLPSYAIYEKDMPIKVIKQYNYDTFLSML</sequence>
<name>A0AAE3E261_9FIRM</name>
<dbReference type="Proteomes" id="UP001198242">
    <property type="component" value="Unassembled WGS sequence"/>
</dbReference>
<dbReference type="PIRSF" id="PIRSF038941">
    <property type="entry name" value="NspC"/>
    <property type="match status" value="1"/>
</dbReference>
<dbReference type="PANTHER" id="PTHR43727:SF1">
    <property type="entry name" value="CARBOXYNORSPERMIDINE_CARBOXYSPERMIDINE DECARBOXYLASE"/>
    <property type="match status" value="1"/>
</dbReference>
<keyword evidence="3" id="KW-0663">Pyridoxal phosphate</keyword>
<feature type="domain" description="Orn/DAP/Arg decarboxylase 2 C-terminal" evidence="7">
    <location>
        <begin position="184"/>
        <end position="328"/>
    </location>
</feature>
<dbReference type="InterPro" id="IPR005730">
    <property type="entry name" value="Nsp_de-COase"/>
</dbReference>
<organism evidence="8 9">
    <name type="scientific">Hominilimicola fabiformis</name>
    <dbReference type="NCBI Taxonomy" id="2885356"/>
    <lineage>
        <taxon>Bacteria</taxon>
        <taxon>Bacillati</taxon>
        <taxon>Bacillota</taxon>
        <taxon>Clostridia</taxon>
        <taxon>Eubacteriales</taxon>
        <taxon>Oscillospiraceae</taxon>
        <taxon>Hominilimicola</taxon>
    </lineage>
</organism>
<comment type="caution">
    <text evidence="8">The sequence shown here is derived from an EMBL/GenBank/DDBJ whole genome shotgun (WGS) entry which is preliminary data.</text>
</comment>
<evidence type="ECO:0000256" key="5">
    <source>
        <dbReference type="ARBA" id="ARBA00023239"/>
    </source>
</evidence>
<dbReference type="EMBL" id="JAJEQM010000034">
    <property type="protein sequence ID" value="MCC2211875.1"/>
    <property type="molecule type" value="Genomic_DNA"/>
</dbReference>
<dbReference type="Gene3D" id="3.20.20.10">
    <property type="entry name" value="Alanine racemase"/>
    <property type="match status" value="1"/>
</dbReference>
<comment type="cofactor">
    <cofactor evidence="1">
        <name>pyridoxal 5'-phosphate</name>
        <dbReference type="ChEBI" id="CHEBI:597326"/>
    </cofactor>
</comment>
<dbReference type="CDD" id="cd06829">
    <property type="entry name" value="PLPDE_III_CANSDC"/>
    <property type="match status" value="1"/>
</dbReference>
<evidence type="ECO:0000256" key="4">
    <source>
        <dbReference type="ARBA" id="ARBA00023066"/>
    </source>
</evidence>
<keyword evidence="4" id="KW-0745">Spermidine biosynthesis</keyword>
<protein>
    <submittedName>
        <fullName evidence="8">Carboxynorspermidine decarboxylase</fullName>
    </submittedName>
</protein>
<gene>
    <name evidence="8" type="ORF">LKE05_13900</name>
</gene>
<reference evidence="8 9" key="1">
    <citation type="submission" date="2021-10" db="EMBL/GenBank/DDBJ databases">
        <title>Anaerobic single-cell dispensing facilitates the cultivation of human gut bacteria.</title>
        <authorList>
            <person name="Afrizal A."/>
        </authorList>
    </citation>
    <scope>NUCLEOTIDE SEQUENCE [LARGE SCALE GENOMIC DNA]</scope>
    <source>
        <strain evidence="8 9">CLA-AA-H232</strain>
    </source>
</reference>
<feature type="binding site" evidence="6">
    <location>
        <position position="236"/>
    </location>
    <ligand>
        <name>substrate</name>
    </ligand>
</feature>
<evidence type="ECO:0000256" key="6">
    <source>
        <dbReference type="PIRSR" id="PIRSR038941-1"/>
    </source>
</evidence>
<dbReference type="AlphaFoldDB" id="A0AAE3E261"/>
<evidence type="ECO:0000313" key="9">
    <source>
        <dbReference type="Proteomes" id="UP001198242"/>
    </source>
</evidence>
<dbReference type="SUPFAM" id="SSF50621">
    <property type="entry name" value="Alanine racemase C-terminal domain-like"/>
    <property type="match status" value="1"/>
</dbReference>